<feature type="transmembrane region" description="Helical" evidence="1">
    <location>
        <begin position="388"/>
        <end position="413"/>
    </location>
</feature>
<evidence type="ECO:0000313" key="3">
    <source>
        <dbReference type="EMBL" id="WSB68479.1"/>
    </source>
</evidence>
<dbReference type="Pfam" id="PF01757">
    <property type="entry name" value="Acyl_transf_3"/>
    <property type="match status" value="1"/>
</dbReference>
<feature type="transmembrane region" description="Helical" evidence="1">
    <location>
        <begin position="93"/>
        <end position="113"/>
    </location>
</feature>
<dbReference type="GO" id="GO:0016746">
    <property type="term" value="F:acyltransferase activity"/>
    <property type="evidence" value="ECO:0007669"/>
    <property type="project" value="UniProtKB-KW"/>
</dbReference>
<dbReference type="EMBL" id="CP109106">
    <property type="protein sequence ID" value="WSB68479.1"/>
    <property type="molecule type" value="Genomic_DNA"/>
</dbReference>
<feature type="transmembrane region" description="Helical" evidence="1">
    <location>
        <begin position="199"/>
        <end position="223"/>
    </location>
</feature>
<keyword evidence="3" id="KW-0012">Acyltransferase</keyword>
<reference evidence="3 4" key="1">
    <citation type="submission" date="2022-10" db="EMBL/GenBank/DDBJ databases">
        <title>The complete genomes of actinobacterial strains from the NBC collection.</title>
        <authorList>
            <person name="Joergensen T.S."/>
            <person name="Alvarez Arevalo M."/>
            <person name="Sterndorff E.B."/>
            <person name="Faurdal D."/>
            <person name="Vuksanovic O."/>
            <person name="Mourched A.-S."/>
            <person name="Charusanti P."/>
            <person name="Shaw S."/>
            <person name="Blin K."/>
            <person name="Weber T."/>
        </authorList>
    </citation>
    <scope>NUCLEOTIDE SEQUENCE [LARGE SCALE GENOMIC DNA]</scope>
    <source>
        <strain evidence="3 4">NBC 01774</strain>
    </source>
</reference>
<gene>
    <name evidence="3" type="ORF">OG863_11210</name>
</gene>
<organism evidence="3 4">
    <name type="scientific">Streptomyces decoyicus</name>
    <dbReference type="NCBI Taxonomy" id="249567"/>
    <lineage>
        <taxon>Bacteria</taxon>
        <taxon>Bacillati</taxon>
        <taxon>Actinomycetota</taxon>
        <taxon>Actinomycetes</taxon>
        <taxon>Kitasatosporales</taxon>
        <taxon>Streptomycetaceae</taxon>
        <taxon>Streptomyces</taxon>
    </lineage>
</organism>
<accession>A0ABZ1FEL1</accession>
<keyword evidence="1" id="KW-0812">Transmembrane</keyword>
<keyword evidence="4" id="KW-1185">Reference proteome</keyword>
<feature type="transmembrane region" description="Helical" evidence="1">
    <location>
        <begin position="342"/>
        <end position="360"/>
    </location>
</feature>
<feature type="transmembrane region" description="Helical" evidence="1">
    <location>
        <begin position="229"/>
        <end position="250"/>
    </location>
</feature>
<dbReference type="InterPro" id="IPR002656">
    <property type="entry name" value="Acyl_transf_3_dom"/>
</dbReference>
<feature type="transmembrane region" description="Helical" evidence="1">
    <location>
        <begin position="52"/>
        <end position="73"/>
    </location>
</feature>
<keyword evidence="1" id="KW-1133">Transmembrane helix</keyword>
<proteinExistence type="predicted"/>
<protein>
    <submittedName>
        <fullName evidence="3">Acyltransferase</fullName>
    </submittedName>
</protein>
<dbReference type="RefSeq" id="WP_326617964.1">
    <property type="nucleotide sequence ID" value="NZ_CP109106.1"/>
</dbReference>
<keyword evidence="1" id="KW-0472">Membrane</keyword>
<feature type="transmembrane region" description="Helical" evidence="1">
    <location>
        <begin position="141"/>
        <end position="162"/>
    </location>
</feature>
<feature type="transmembrane region" description="Helical" evidence="1">
    <location>
        <begin position="296"/>
        <end position="313"/>
    </location>
</feature>
<feature type="transmembrane region" description="Helical" evidence="1">
    <location>
        <begin position="168"/>
        <end position="192"/>
    </location>
</feature>
<feature type="domain" description="Acyltransferase 3" evidence="2">
    <location>
        <begin position="49"/>
        <end position="407"/>
    </location>
</feature>
<feature type="transmembrane region" description="Helical" evidence="1">
    <location>
        <begin position="257"/>
        <end position="276"/>
    </location>
</feature>
<evidence type="ECO:0000259" key="2">
    <source>
        <dbReference type="Pfam" id="PF01757"/>
    </source>
</evidence>
<sequence>MADVRLRPPVEPLGAPIPARVPTGPRIAGRLHALVLRIDAATPADRDRAVDVLRALSVVGVVLGHWLVTAVTLRADGHLMGDSPLRHMPALTPVSWVLQPLALFFFVGGRVAAQGYATARTARPEYGPWLAKRLRRLLRPAGTLLFLWMLVVLGLAGAGVAHETISTLLNLVVSPLWFLLVFLVLTAATPLVRRAPGRIAVVACAVVAVLDVAHFATGGVAWVETVRNVNVLAGWLVPYCLGAVWAAGGFARRRPAALLLVTGLLATAALIVWGGYPASMVGVPGAAMSNLNPLSLAAVTFGLAQCGAALLLSGPLRRLVGQPGAAAAQAPGGRRSATPGQFAWALVALMNLSVITIFLWHQTAMLSTTAVTLALTGPLFGLHTAPDAWAWVLVRLLWVPVFVLLLVALCRAFQHVEGDSRRSRNKAS</sequence>
<evidence type="ECO:0000313" key="4">
    <source>
        <dbReference type="Proteomes" id="UP001344251"/>
    </source>
</evidence>
<name>A0ABZ1FEL1_9ACTN</name>
<keyword evidence="3" id="KW-0808">Transferase</keyword>
<dbReference type="Proteomes" id="UP001344251">
    <property type="component" value="Chromosome"/>
</dbReference>
<evidence type="ECO:0000256" key="1">
    <source>
        <dbReference type="SAM" id="Phobius"/>
    </source>
</evidence>